<keyword evidence="3" id="KW-1185">Reference proteome</keyword>
<dbReference type="eggNOG" id="KOG4635">
    <property type="taxonomic scope" value="Eukaryota"/>
</dbReference>
<protein>
    <submittedName>
        <fullName evidence="2">Uncharacterized protein</fullName>
    </submittedName>
</protein>
<dbReference type="GO" id="GO:0034657">
    <property type="term" value="C:GID complex"/>
    <property type="evidence" value="ECO:0007669"/>
    <property type="project" value="TreeGrafter"/>
</dbReference>
<dbReference type="OrthoDB" id="62at2759"/>
<dbReference type="RefSeq" id="XP_007405704.1">
    <property type="nucleotide sequence ID" value="XM_007405642.1"/>
</dbReference>
<dbReference type="GO" id="GO:0045721">
    <property type="term" value="P:negative regulation of gluconeogenesis"/>
    <property type="evidence" value="ECO:0007669"/>
    <property type="project" value="TreeGrafter"/>
</dbReference>
<dbReference type="GO" id="GO:0043161">
    <property type="term" value="P:proteasome-mediated ubiquitin-dependent protein catabolic process"/>
    <property type="evidence" value="ECO:0007669"/>
    <property type="project" value="TreeGrafter"/>
</dbReference>
<dbReference type="GeneID" id="18927294"/>
<dbReference type="FunCoup" id="F4R9R8">
    <property type="interactions" value="226"/>
</dbReference>
<dbReference type="STRING" id="747676.F4R9R8"/>
<dbReference type="Pfam" id="PF09783">
    <property type="entry name" value="Vac_ImportDeg"/>
    <property type="match status" value="1"/>
</dbReference>
<reference evidence="3" key="1">
    <citation type="journal article" date="2011" name="Proc. Natl. Acad. Sci. U.S.A.">
        <title>Obligate biotrophy features unraveled by the genomic analysis of rust fungi.</title>
        <authorList>
            <person name="Duplessis S."/>
            <person name="Cuomo C.A."/>
            <person name="Lin Y.-C."/>
            <person name="Aerts A."/>
            <person name="Tisserant E."/>
            <person name="Veneault-Fourrey C."/>
            <person name="Joly D.L."/>
            <person name="Hacquard S."/>
            <person name="Amselem J."/>
            <person name="Cantarel B.L."/>
            <person name="Chiu R."/>
            <person name="Coutinho P.M."/>
            <person name="Feau N."/>
            <person name="Field M."/>
            <person name="Frey P."/>
            <person name="Gelhaye E."/>
            <person name="Goldberg J."/>
            <person name="Grabherr M.G."/>
            <person name="Kodira C.D."/>
            <person name="Kohler A."/>
            <person name="Kuees U."/>
            <person name="Lindquist E.A."/>
            <person name="Lucas S.M."/>
            <person name="Mago R."/>
            <person name="Mauceli E."/>
            <person name="Morin E."/>
            <person name="Murat C."/>
            <person name="Pangilinan J.L."/>
            <person name="Park R."/>
            <person name="Pearson M."/>
            <person name="Quesneville H."/>
            <person name="Rouhier N."/>
            <person name="Sakthikumar S."/>
            <person name="Salamov A.A."/>
            <person name="Schmutz J."/>
            <person name="Selles B."/>
            <person name="Shapiro H."/>
            <person name="Tanguay P."/>
            <person name="Tuskan G.A."/>
            <person name="Henrissat B."/>
            <person name="Van de Peer Y."/>
            <person name="Rouze P."/>
            <person name="Ellis J.G."/>
            <person name="Dodds P.N."/>
            <person name="Schein J.E."/>
            <person name="Zhong S."/>
            <person name="Hamelin R.C."/>
            <person name="Grigoriev I.V."/>
            <person name="Szabo L.J."/>
            <person name="Martin F."/>
        </authorList>
    </citation>
    <scope>NUCLEOTIDE SEQUENCE [LARGE SCALE GENOMIC DNA]</scope>
    <source>
        <strain evidence="3">98AG31 / pathotype 3-4-7</strain>
    </source>
</reference>
<dbReference type="InParanoid" id="F4R9R8"/>
<organism evidence="3">
    <name type="scientific">Melampsora larici-populina (strain 98AG31 / pathotype 3-4-7)</name>
    <name type="common">Poplar leaf rust fungus</name>
    <dbReference type="NCBI Taxonomy" id="747676"/>
    <lineage>
        <taxon>Eukaryota</taxon>
        <taxon>Fungi</taxon>
        <taxon>Dikarya</taxon>
        <taxon>Basidiomycota</taxon>
        <taxon>Pucciniomycotina</taxon>
        <taxon>Pucciniomycetes</taxon>
        <taxon>Pucciniales</taxon>
        <taxon>Melampsoraceae</taxon>
        <taxon>Melampsora</taxon>
    </lineage>
</organism>
<dbReference type="EMBL" id="GL883093">
    <property type="protein sequence ID" value="EGG11102.1"/>
    <property type="molecule type" value="Genomic_DNA"/>
</dbReference>
<dbReference type="KEGG" id="mlr:MELLADRAFT_33440"/>
<dbReference type="AlphaFoldDB" id="F4R9R8"/>
<dbReference type="VEuPathDB" id="FungiDB:MELLADRAFT_33440"/>
<dbReference type="GO" id="GO:0007039">
    <property type="term" value="P:protein catabolic process in the vacuole"/>
    <property type="evidence" value="ECO:0007669"/>
    <property type="project" value="TreeGrafter"/>
</dbReference>
<comment type="similarity">
    <text evidence="1">Belongs to the GID4/VID24 family.</text>
</comment>
<dbReference type="GO" id="GO:0005773">
    <property type="term" value="C:vacuole"/>
    <property type="evidence" value="ECO:0007669"/>
    <property type="project" value="GOC"/>
</dbReference>
<name>F4R9R8_MELLP</name>
<dbReference type="PANTHER" id="PTHR14534">
    <property type="entry name" value="VACUOLAR IMPORT AND DEGRADATION PROTEIN 24"/>
    <property type="match status" value="1"/>
</dbReference>
<evidence type="ECO:0000313" key="3">
    <source>
        <dbReference type="Proteomes" id="UP000001072"/>
    </source>
</evidence>
<evidence type="ECO:0000256" key="1">
    <source>
        <dbReference type="ARBA" id="ARBA00061469"/>
    </source>
</evidence>
<proteinExistence type="inferred from homology"/>
<dbReference type="GO" id="GO:0006623">
    <property type="term" value="P:protein targeting to vacuole"/>
    <property type="evidence" value="ECO:0007669"/>
    <property type="project" value="TreeGrafter"/>
</dbReference>
<dbReference type="Proteomes" id="UP000001072">
    <property type="component" value="Unassembled WGS sequence"/>
</dbReference>
<gene>
    <name evidence="2" type="ORF">MELLADRAFT_33440</name>
</gene>
<dbReference type="InterPro" id="IPR018618">
    <property type="entry name" value="GID4/10-like"/>
</dbReference>
<sequence>KDSNWEVKVIITEIDVDQMKLNGIMKARSEIKNQELITTSWKGEIIDFDHHFLYTHGKWANDRIEKEFWSKTKAFDGYKDQLDSVEDYQAFQDRIHQDFVLMRWKETHFVNCEADQSGLSIQGFYFVCQSKSNGSIEGLSLKRKQKLIIQSL</sequence>
<feature type="non-terminal residue" evidence="2">
    <location>
        <position position="1"/>
    </location>
</feature>
<dbReference type="HOGENOM" id="CLU_1726650_0_0_1"/>
<accession>F4R9R8</accession>
<evidence type="ECO:0000313" key="2">
    <source>
        <dbReference type="EMBL" id="EGG11102.1"/>
    </source>
</evidence>
<dbReference type="PANTHER" id="PTHR14534:SF3">
    <property type="entry name" value="GID COMPLEX SUBUNIT 4 HOMOLOG"/>
    <property type="match status" value="1"/>
</dbReference>